<protein>
    <recommendedName>
        <fullName evidence="5">MCE family protein</fullName>
    </recommendedName>
</protein>
<evidence type="ECO:0000256" key="2">
    <source>
        <dbReference type="SAM" id="Phobius"/>
    </source>
</evidence>
<evidence type="ECO:0000313" key="3">
    <source>
        <dbReference type="EMBL" id="MCK0196500.1"/>
    </source>
</evidence>
<feature type="compositionally biased region" description="Low complexity" evidence="1">
    <location>
        <begin position="1"/>
        <end position="16"/>
    </location>
</feature>
<feature type="region of interest" description="Disordered" evidence="1">
    <location>
        <begin position="1"/>
        <end position="32"/>
    </location>
</feature>
<gene>
    <name evidence="3" type="ORF">MWN34_06185</name>
</gene>
<proteinExistence type="predicted"/>
<keyword evidence="2" id="KW-0472">Membrane</keyword>
<sequence>MSSSTSSRGTPFSDSSDGAFMTPPDSDEKLDPAQERVLRKLRGFAAFSGLLMAFGFLALFGAIGYRVVSGWKSTPATIEGTIRLPKDARVLSASLSEGTIAVTIERQGAVETRFFDIKDHTPRGTIGYAAEP</sequence>
<organism evidence="3 4">
    <name type="scientific">Ancylobacter crimeensis</name>
    <dbReference type="NCBI Taxonomy" id="2579147"/>
    <lineage>
        <taxon>Bacteria</taxon>
        <taxon>Pseudomonadati</taxon>
        <taxon>Pseudomonadota</taxon>
        <taxon>Alphaproteobacteria</taxon>
        <taxon>Hyphomicrobiales</taxon>
        <taxon>Xanthobacteraceae</taxon>
        <taxon>Ancylobacter</taxon>
    </lineage>
</organism>
<dbReference type="RefSeq" id="WP_247027672.1">
    <property type="nucleotide sequence ID" value="NZ_JALKCH010000004.1"/>
</dbReference>
<comment type="caution">
    <text evidence="3">The sequence shown here is derived from an EMBL/GenBank/DDBJ whole genome shotgun (WGS) entry which is preliminary data.</text>
</comment>
<evidence type="ECO:0000256" key="1">
    <source>
        <dbReference type="SAM" id="MobiDB-lite"/>
    </source>
</evidence>
<evidence type="ECO:0008006" key="5">
    <source>
        <dbReference type="Google" id="ProtNLM"/>
    </source>
</evidence>
<reference evidence="3 4" key="1">
    <citation type="submission" date="2022-04" db="EMBL/GenBank/DDBJ databases">
        <authorList>
            <person name="Grouzdev D.S."/>
            <person name="Pantiukh K.S."/>
            <person name="Krutkina M.S."/>
        </authorList>
    </citation>
    <scope>NUCLEOTIDE SEQUENCE [LARGE SCALE GENOMIC DNA]</scope>
    <source>
        <strain evidence="3 4">6x-1</strain>
    </source>
</reference>
<dbReference type="Proteomes" id="UP001203284">
    <property type="component" value="Unassembled WGS sequence"/>
</dbReference>
<evidence type="ECO:0000313" key="4">
    <source>
        <dbReference type="Proteomes" id="UP001203284"/>
    </source>
</evidence>
<dbReference type="EMBL" id="JALKCH010000004">
    <property type="protein sequence ID" value="MCK0196500.1"/>
    <property type="molecule type" value="Genomic_DNA"/>
</dbReference>
<keyword evidence="2" id="KW-0812">Transmembrane</keyword>
<name>A0ABT0D965_9HYPH</name>
<accession>A0ABT0D965</accession>
<feature type="transmembrane region" description="Helical" evidence="2">
    <location>
        <begin position="44"/>
        <end position="65"/>
    </location>
</feature>
<keyword evidence="2" id="KW-1133">Transmembrane helix</keyword>
<keyword evidence="4" id="KW-1185">Reference proteome</keyword>